<comment type="similarity">
    <text evidence="2 9 10">Belongs to the peptidase S8 family.</text>
</comment>
<dbReference type="GO" id="GO:0006508">
    <property type="term" value="P:proteolysis"/>
    <property type="evidence" value="ECO:0007669"/>
    <property type="project" value="UniProtKB-KW"/>
</dbReference>
<dbReference type="PANTHER" id="PTHR43806">
    <property type="entry name" value="PEPTIDASE S8"/>
    <property type="match status" value="1"/>
</dbReference>
<dbReference type="InterPro" id="IPR015500">
    <property type="entry name" value="Peptidase_S8_subtilisin-rel"/>
</dbReference>
<keyword evidence="3" id="KW-0964">Secreted</keyword>
<dbReference type="Pfam" id="PF04151">
    <property type="entry name" value="PPC"/>
    <property type="match status" value="1"/>
</dbReference>
<evidence type="ECO:0000256" key="6">
    <source>
        <dbReference type="ARBA" id="ARBA00022801"/>
    </source>
</evidence>
<dbReference type="InterPro" id="IPR007280">
    <property type="entry name" value="Peptidase_C_arc/bac"/>
</dbReference>
<evidence type="ECO:0000256" key="4">
    <source>
        <dbReference type="ARBA" id="ARBA00022670"/>
    </source>
</evidence>
<dbReference type="PROSITE" id="PS00138">
    <property type="entry name" value="SUBTILASE_SER"/>
    <property type="match status" value="1"/>
</dbReference>
<protein>
    <submittedName>
        <fullName evidence="14">S8 family serine peptidase</fullName>
    </submittedName>
</protein>
<evidence type="ECO:0000256" key="11">
    <source>
        <dbReference type="SAM" id="SignalP"/>
    </source>
</evidence>
<comment type="caution">
    <text evidence="14">The sequence shown here is derived from an EMBL/GenBank/DDBJ whole genome shotgun (WGS) entry which is preliminary data.</text>
</comment>
<evidence type="ECO:0000313" key="14">
    <source>
        <dbReference type="EMBL" id="TQD47058.1"/>
    </source>
</evidence>
<dbReference type="AlphaFoldDB" id="A0A508AH84"/>
<dbReference type="InterPro" id="IPR023828">
    <property type="entry name" value="Peptidase_S8_Ser-AS"/>
</dbReference>
<organism evidence="14 15">
    <name type="scientific">Marilutibacter aestuarii</name>
    <dbReference type="NCBI Taxonomy" id="1706195"/>
    <lineage>
        <taxon>Bacteria</taxon>
        <taxon>Pseudomonadati</taxon>
        <taxon>Pseudomonadota</taxon>
        <taxon>Gammaproteobacteria</taxon>
        <taxon>Lysobacterales</taxon>
        <taxon>Lysobacteraceae</taxon>
        <taxon>Marilutibacter</taxon>
    </lineage>
</organism>
<keyword evidence="15" id="KW-1185">Reference proteome</keyword>
<keyword evidence="6 9" id="KW-0378">Hydrolase</keyword>
<name>A0A508AH84_9GAMM</name>
<dbReference type="Gene3D" id="2.60.120.380">
    <property type="match status" value="1"/>
</dbReference>
<keyword evidence="4 9" id="KW-0645">Protease</keyword>
<feature type="active site" description="Charge relay system" evidence="9">
    <location>
        <position position="243"/>
    </location>
</feature>
<dbReference type="CDD" id="cd07496">
    <property type="entry name" value="Peptidases_S8_13"/>
    <property type="match status" value="1"/>
</dbReference>
<evidence type="ECO:0000259" key="13">
    <source>
        <dbReference type="Pfam" id="PF04151"/>
    </source>
</evidence>
<evidence type="ECO:0000313" key="15">
    <source>
        <dbReference type="Proteomes" id="UP000318212"/>
    </source>
</evidence>
<dbReference type="EMBL" id="VICE01000057">
    <property type="protein sequence ID" value="TQD47058.1"/>
    <property type="molecule type" value="Genomic_DNA"/>
</dbReference>
<dbReference type="PRINTS" id="PR00723">
    <property type="entry name" value="SUBTILISIN"/>
</dbReference>
<accession>A0A508AH84</accession>
<dbReference type="Gene3D" id="3.40.50.200">
    <property type="entry name" value="Peptidase S8/S53 domain"/>
    <property type="match status" value="1"/>
</dbReference>
<dbReference type="InterPro" id="IPR023827">
    <property type="entry name" value="Peptidase_S8_Asp-AS"/>
</dbReference>
<evidence type="ECO:0000256" key="2">
    <source>
        <dbReference type="ARBA" id="ARBA00011073"/>
    </source>
</evidence>
<dbReference type="Proteomes" id="UP000318212">
    <property type="component" value="Unassembled WGS sequence"/>
</dbReference>
<dbReference type="GO" id="GO:0005576">
    <property type="term" value="C:extracellular region"/>
    <property type="evidence" value="ECO:0007669"/>
    <property type="project" value="UniProtKB-SubCell"/>
</dbReference>
<dbReference type="InterPro" id="IPR000209">
    <property type="entry name" value="Peptidase_S8/S53_dom"/>
</dbReference>
<dbReference type="OrthoDB" id="9790784at2"/>
<dbReference type="PROSITE" id="PS00136">
    <property type="entry name" value="SUBTILASE_ASP"/>
    <property type="match status" value="1"/>
</dbReference>
<dbReference type="PANTHER" id="PTHR43806:SF11">
    <property type="entry name" value="CEREVISIN-RELATED"/>
    <property type="match status" value="1"/>
</dbReference>
<feature type="domain" description="Peptidase S8/S53" evidence="12">
    <location>
        <begin position="173"/>
        <end position="472"/>
    </location>
</feature>
<comment type="subcellular location">
    <subcellularLocation>
        <location evidence="1">Secreted</location>
    </subcellularLocation>
</comment>
<keyword evidence="5 11" id="KW-0732">Signal</keyword>
<evidence type="ECO:0000256" key="8">
    <source>
        <dbReference type="ARBA" id="ARBA00023145"/>
    </source>
</evidence>
<dbReference type="InterPro" id="IPR050131">
    <property type="entry name" value="Peptidase_S8_subtilisin-like"/>
</dbReference>
<evidence type="ECO:0000256" key="5">
    <source>
        <dbReference type="ARBA" id="ARBA00022729"/>
    </source>
</evidence>
<feature type="chain" id="PRO_5021466721" evidence="11">
    <location>
        <begin position="22"/>
        <end position="594"/>
    </location>
</feature>
<proteinExistence type="inferred from homology"/>
<evidence type="ECO:0000259" key="12">
    <source>
        <dbReference type="Pfam" id="PF00082"/>
    </source>
</evidence>
<evidence type="ECO:0000256" key="3">
    <source>
        <dbReference type="ARBA" id="ARBA00022525"/>
    </source>
</evidence>
<evidence type="ECO:0000256" key="9">
    <source>
        <dbReference type="PROSITE-ProRule" id="PRU01240"/>
    </source>
</evidence>
<dbReference type="InterPro" id="IPR036852">
    <property type="entry name" value="Peptidase_S8/S53_dom_sf"/>
</dbReference>
<feature type="active site" description="Charge relay system" evidence="9">
    <location>
        <position position="182"/>
    </location>
</feature>
<feature type="domain" description="Peptidase C-terminal archaeal/bacterial" evidence="13">
    <location>
        <begin position="511"/>
        <end position="580"/>
    </location>
</feature>
<gene>
    <name evidence="14" type="ORF">FKV25_06095</name>
</gene>
<keyword evidence="8" id="KW-0865">Zymogen</keyword>
<evidence type="ECO:0000256" key="10">
    <source>
        <dbReference type="RuleBase" id="RU003355"/>
    </source>
</evidence>
<evidence type="ECO:0000256" key="7">
    <source>
        <dbReference type="ARBA" id="ARBA00022825"/>
    </source>
</evidence>
<sequence length="594" mass="60304">MNIHKSILSLILAGLCAPATAAGARVDYASLDDAALSDTPRFIVKYKHGSSARARAATRQQSLDAAVSRARPHLSPNTANANGRSAGLRMQTLRATARGMHVVGASKRLSRTEAQALMKSIAADPNVEYVAVDGRVYPDALPNDPVLASHQAWHYAAGNGGARVTGAWDSSTGAGLVVAVIDTGITAHPDLDANVLPGYDFITDAFISRRDTDAREPGGWDLGNWNAAGECGTGSSARNSNWHGTHVAGTIAEVTDNGIGGAGVAPDAKVVPIRVLGRCGGFDSDVSDAIVWAAGGHVDGVADNANPAEVLNLSLGAAKACPQVMQDAINTAVSLGATVVVAAGNDNSDASLHSPASCQNVVTVGATGYTGQRASYSNYGASIDLAAPGGNGAEGVPNGYIWSTHNDGTTVPGNPQYVGMVGTSMAAPHVAGVAALMQAVAPRPLTPAQLEGLLVASARPFPVTVNRPLGSGILDASAAVERAASLGEPIEGISLTSGVAASMPPLAAGDEQIFVIEVPEGASRLDLLTYGGRGTLRTYAQYEAEPFASSNVGASTRPGTNQTITITAPAAGRYFLKVSAAAATAGALVRATVR</sequence>
<dbReference type="GO" id="GO:0004252">
    <property type="term" value="F:serine-type endopeptidase activity"/>
    <property type="evidence" value="ECO:0007669"/>
    <property type="project" value="UniProtKB-UniRule"/>
</dbReference>
<dbReference type="RefSeq" id="WP_141517907.1">
    <property type="nucleotide sequence ID" value="NZ_VICE01000057.1"/>
</dbReference>
<dbReference type="PROSITE" id="PS51892">
    <property type="entry name" value="SUBTILASE"/>
    <property type="match status" value="1"/>
</dbReference>
<dbReference type="InterPro" id="IPR034176">
    <property type="entry name" value="Peptidases_S8_13"/>
</dbReference>
<keyword evidence="7 9" id="KW-0720">Serine protease</keyword>
<dbReference type="FunFam" id="3.40.50.200:FF:000022">
    <property type="entry name" value="Extracellular protease"/>
    <property type="match status" value="1"/>
</dbReference>
<evidence type="ECO:0000256" key="1">
    <source>
        <dbReference type="ARBA" id="ARBA00004613"/>
    </source>
</evidence>
<feature type="signal peptide" evidence="11">
    <location>
        <begin position="1"/>
        <end position="21"/>
    </location>
</feature>
<feature type="active site" description="Charge relay system" evidence="9">
    <location>
        <position position="424"/>
    </location>
</feature>
<dbReference type="SUPFAM" id="SSF52743">
    <property type="entry name" value="Subtilisin-like"/>
    <property type="match status" value="1"/>
</dbReference>
<dbReference type="Pfam" id="PF00082">
    <property type="entry name" value="Peptidase_S8"/>
    <property type="match status" value="1"/>
</dbReference>
<reference evidence="14 15" key="1">
    <citation type="submission" date="2019-06" db="EMBL/GenBank/DDBJ databases">
        <title>Lysobacter alkalisoli sp. nov. isolated from saline soil.</title>
        <authorList>
            <person name="Sun J.-Q."/>
            <person name="Xu L."/>
        </authorList>
    </citation>
    <scope>NUCLEOTIDE SEQUENCE [LARGE SCALE GENOMIC DNA]</scope>
    <source>
        <strain evidence="14 15">JCM 31130</strain>
    </source>
</reference>